<dbReference type="NCBIfam" id="NF003676">
    <property type="entry name" value="PRK05303.1"/>
    <property type="match status" value="1"/>
</dbReference>
<dbReference type="GO" id="GO:0071973">
    <property type="term" value="P:bacterial-type flagellum-dependent cell motility"/>
    <property type="evidence" value="ECO:0007669"/>
    <property type="project" value="InterPro"/>
</dbReference>
<evidence type="ECO:0000256" key="5">
    <source>
        <dbReference type="ARBA" id="ARBA00023143"/>
    </source>
</evidence>
<dbReference type="PANTHER" id="PTHR30381">
    <property type="entry name" value="FLAGELLAR P-RING PERIPLASMIC PROTEIN FLGI"/>
    <property type="match status" value="1"/>
</dbReference>
<proteinExistence type="inferred from homology"/>
<gene>
    <name evidence="6 7" type="primary">flgI</name>
    <name evidence="7" type="ORF">GCM10007877_17990</name>
</gene>
<accession>A0AA37T303</accession>
<evidence type="ECO:0000256" key="6">
    <source>
        <dbReference type="HAMAP-Rule" id="MF_00416"/>
    </source>
</evidence>
<comment type="caution">
    <text evidence="7">The sequence shown here is derived from an EMBL/GenBank/DDBJ whole genome shotgun (WGS) entry which is preliminary data.</text>
</comment>
<evidence type="ECO:0000313" key="8">
    <source>
        <dbReference type="Proteomes" id="UP001156870"/>
    </source>
</evidence>
<comment type="subcellular location">
    <subcellularLocation>
        <location evidence="2 6">Bacterial flagellum basal body</location>
    </subcellularLocation>
</comment>
<keyword evidence="5 6" id="KW-0975">Bacterial flagellum</keyword>
<evidence type="ECO:0000313" key="7">
    <source>
        <dbReference type="EMBL" id="GLS26084.1"/>
    </source>
</evidence>
<dbReference type="Pfam" id="PF02119">
    <property type="entry name" value="FlgI"/>
    <property type="match status" value="1"/>
</dbReference>
<keyword evidence="4" id="KW-0732">Signal</keyword>
<comment type="similarity">
    <text evidence="3 6">Belongs to the FlgI family.</text>
</comment>
<dbReference type="PROSITE" id="PS51257">
    <property type="entry name" value="PROKAR_LIPOPROTEIN"/>
    <property type="match status" value="1"/>
</dbReference>
<evidence type="ECO:0000256" key="1">
    <source>
        <dbReference type="ARBA" id="ARBA00002591"/>
    </source>
</evidence>
<organism evidence="7 8">
    <name type="scientific">Marinibactrum halimedae</name>
    <dbReference type="NCBI Taxonomy" id="1444977"/>
    <lineage>
        <taxon>Bacteria</taxon>
        <taxon>Pseudomonadati</taxon>
        <taxon>Pseudomonadota</taxon>
        <taxon>Gammaproteobacteria</taxon>
        <taxon>Cellvibrionales</taxon>
        <taxon>Cellvibrionaceae</taxon>
        <taxon>Marinibactrum</taxon>
    </lineage>
</organism>
<reference evidence="7 8" key="1">
    <citation type="journal article" date="2014" name="Int. J. Syst. Evol. Microbiol.">
        <title>Complete genome sequence of Corynebacterium casei LMG S-19264T (=DSM 44701T), isolated from a smear-ripened cheese.</title>
        <authorList>
            <consortium name="US DOE Joint Genome Institute (JGI-PGF)"/>
            <person name="Walter F."/>
            <person name="Albersmeier A."/>
            <person name="Kalinowski J."/>
            <person name="Ruckert C."/>
        </authorList>
    </citation>
    <scope>NUCLEOTIDE SEQUENCE [LARGE SCALE GENOMIC DNA]</scope>
    <source>
        <strain evidence="7 8">NBRC 110095</strain>
    </source>
</reference>
<protein>
    <recommendedName>
        <fullName evidence="6">Flagellar P-ring protein</fullName>
    </recommendedName>
    <alternativeName>
        <fullName evidence="6">Basal body P-ring protein</fullName>
    </alternativeName>
</protein>
<keyword evidence="8" id="KW-1185">Reference proteome</keyword>
<dbReference type="PANTHER" id="PTHR30381:SF0">
    <property type="entry name" value="FLAGELLAR P-RING PROTEIN"/>
    <property type="match status" value="1"/>
</dbReference>
<dbReference type="EMBL" id="BSPD01000039">
    <property type="protein sequence ID" value="GLS26084.1"/>
    <property type="molecule type" value="Genomic_DNA"/>
</dbReference>
<dbReference type="PRINTS" id="PR01010">
    <property type="entry name" value="FLGPRINGFLGI"/>
</dbReference>
<dbReference type="Proteomes" id="UP001156870">
    <property type="component" value="Unassembled WGS sequence"/>
</dbReference>
<comment type="subunit">
    <text evidence="6">The basal body constitutes a major portion of the flagellar organelle and consists of four rings (L,P,S, and M) mounted on a central rod.</text>
</comment>
<dbReference type="InterPro" id="IPR001782">
    <property type="entry name" value="Flag_FlgI"/>
</dbReference>
<dbReference type="GO" id="GO:0009428">
    <property type="term" value="C:bacterial-type flagellum basal body, distal rod, P ring"/>
    <property type="evidence" value="ECO:0007669"/>
    <property type="project" value="InterPro"/>
</dbReference>
<keyword evidence="7" id="KW-0282">Flagellum</keyword>
<keyword evidence="7" id="KW-0969">Cilium</keyword>
<name>A0AA37T303_9GAMM</name>
<evidence type="ECO:0000256" key="2">
    <source>
        <dbReference type="ARBA" id="ARBA00004117"/>
    </source>
</evidence>
<dbReference type="RefSeq" id="WP_232592984.1">
    <property type="nucleotide sequence ID" value="NZ_BSPD01000039.1"/>
</dbReference>
<dbReference type="HAMAP" id="MF_00416">
    <property type="entry name" value="FlgI"/>
    <property type="match status" value="1"/>
</dbReference>
<dbReference type="GO" id="GO:0005198">
    <property type="term" value="F:structural molecule activity"/>
    <property type="evidence" value="ECO:0007669"/>
    <property type="project" value="InterPro"/>
</dbReference>
<evidence type="ECO:0000256" key="3">
    <source>
        <dbReference type="ARBA" id="ARBA00008994"/>
    </source>
</evidence>
<comment type="function">
    <text evidence="1 6">Assembles around the rod to form the L-ring and probably protects the motor/basal body from shearing forces during rotation.</text>
</comment>
<evidence type="ECO:0000256" key="4">
    <source>
        <dbReference type="ARBA" id="ARBA00022729"/>
    </source>
</evidence>
<sequence>MNKYRNNFQFNKTNRSLSVAIGLFALSFSCFFFGNVSVAYGERIKDITSIQGVRSNQLVGYGLVVGLSGTGDQTNQAPFTGQTFLSMLQRFDIVLPQDTRLQLNNVAAVAVHAELPAFSKPGQKIDITVSSLGNAQSLRGGSLIMTPLKGVDGQVYAIAQGNLVVGGLGVEGADGSRVTVNVPSVGRIPDGAMVEREVPTQFAGGEPVVLNLHHPDFTTAKRIADAINFMLGPDTAAAQDSTSIRVRAPLKPEHKVNFISLLENIEVDPGEAPARVVINSRTGTIVVGQHVTVDPVAITHGSLTVAIQEAPEVSQPNALGGGETVVVPQTDITVDEEQNPMFKFAPGSTLDDIVRAVNAVGAAPGDLMAILEALKQAGALKAELIVI</sequence>
<keyword evidence="7" id="KW-0966">Cell projection</keyword>
<dbReference type="GO" id="GO:0030288">
    <property type="term" value="C:outer membrane-bounded periplasmic space"/>
    <property type="evidence" value="ECO:0007669"/>
    <property type="project" value="InterPro"/>
</dbReference>
<dbReference type="AlphaFoldDB" id="A0AA37T303"/>